<dbReference type="Proteomes" id="UP000315010">
    <property type="component" value="Unassembled WGS sequence"/>
</dbReference>
<protein>
    <submittedName>
        <fullName evidence="1">Uncharacterized protein</fullName>
    </submittedName>
</protein>
<name>A0A5C5YXG8_9BACT</name>
<sequence>MIKAAESVGIRAEWVTCQNAGQLMKCDALFIHGTSSINHHTYRMARWAERERLAVMGDPQSIIRCTNKVYLAEILERAKIDTPATIVVPRGNAD</sequence>
<dbReference type="OrthoDB" id="9800957at2"/>
<keyword evidence="2" id="KW-1185">Reference proteome</keyword>
<accession>A0A5C5YXG8</accession>
<gene>
    <name evidence="1" type="ORF">CA13_06550</name>
</gene>
<comment type="caution">
    <text evidence="1">The sequence shown here is derived from an EMBL/GenBank/DDBJ whole genome shotgun (WGS) entry which is preliminary data.</text>
</comment>
<evidence type="ECO:0000313" key="2">
    <source>
        <dbReference type="Proteomes" id="UP000315010"/>
    </source>
</evidence>
<dbReference type="EMBL" id="SJPJ01000001">
    <property type="protein sequence ID" value="TWT79257.1"/>
    <property type="molecule type" value="Genomic_DNA"/>
</dbReference>
<reference evidence="1 2" key="1">
    <citation type="submission" date="2019-02" db="EMBL/GenBank/DDBJ databases">
        <title>Deep-cultivation of Planctomycetes and their phenomic and genomic characterization uncovers novel biology.</title>
        <authorList>
            <person name="Wiegand S."/>
            <person name="Jogler M."/>
            <person name="Boedeker C."/>
            <person name="Pinto D."/>
            <person name="Vollmers J."/>
            <person name="Rivas-Marin E."/>
            <person name="Kohn T."/>
            <person name="Peeters S.H."/>
            <person name="Heuer A."/>
            <person name="Rast P."/>
            <person name="Oberbeckmann S."/>
            <person name="Bunk B."/>
            <person name="Jeske O."/>
            <person name="Meyerdierks A."/>
            <person name="Storesund J.E."/>
            <person name="Kallscheuer N."/>
            <person name="Luecker S."/>
            <person name="Lage O.M."/>
            <person name="Pohl T."/>
            <person name="Merkel B.J."/>
            <person name="Hornburger P."/>
            <person name="Mueller R.-W."/>
            <person name="Bruemmer F."/>
            <person name="Labrenz M."/>
            <person name="Spormann A.M."/>
            <person name="Op Den Camp H."/>
            <person name="Overmann J."/>
            <person name="Amann R."/>
            <person name="Jetten M.S.M."/>
            <person name="Mascher T."/>
            <person name="Medema M.H."/>
            <person name="Devos D.P."/>
            <person name="Kaster A.-K."/>
            <person name="Ovreas L."/>
            <person name="Rohde M."/>
            <person name="Galperin M.Y."/>
            <person name="Jogler C."/>
        </authorList>
    </citation>
    <scope>NUCLEOTIDE SEQUENCE [LARGE SCALE GENOMIC DNA]</scope>
    <source>
        <strain evidence="1 2">CA13</strain>
    </source>
</reference>
<organism evidence="1 2">
    <name type="scientific">Novipirellula herctigrandis</name>
    <dbReference type="NCBI Taxonomy" id="2527986"/>
    <lineage>
        <taxon>Bacteria</taxon>
        <taxon>Pseudomonadati</taxon>
        <taxon>Planctomycetota</taxon>
        <taxon>Planctomycetia</taxon>
        <taxon>Pirellulales</taxon>
        <taxon>Pirellulaceae</taxon>
        <taxon>Novipirellula</taxon>
    </lineage>
</organism>
<proteinExistence type="predicted"/>
<dbReference type="AlphaFoldDB" id="A0A5C5YXG8"/>
<evidence type="ECO:0000313" key="1">
    <source>
        <dbReference type="EMBL" id="TWT79257.1"/>
    </source>
</evidence>
<dbReference type="RefSeq" id="WP_146394524.1">
    <property type="nucleotide sequence ID" value="NZ_SJPJ01000001.1"/>
</dbReference>